<dbReference type="Gene3D" id="1.50.10.20">
    <property type="match status" value="2"/>
</dbReference>
<protein>
    <recommendedName>
        <fullName evidence="4">Prenyltransferase alpha-alpha toroid domain-containing protein</fullName>
    </recommendedName>
</protein>
<dbReference type="InterPro" id="IPR008930">
    <property type="entry name" value="Terpenoid_cyclase/PrenylTrfase"/>
</dbReference>
<name>A0A2L0EKZ2_SORCE</name>
<dbReference type="RefSeq" id="WP_104977839.1">
    <property type="nucleotide sequence ID" value="NZ_CP012673.1"/>
</dbReference>
<dbReference type="GO" id="GO:0016104">
    <property type="term" value="P:triterpenoid biosynthetic process"/>
    <property type="evidence" value="ECO:0007669"/>
    <property type="project" value="InterPro"/>
</dbReference>
<dbReference type="CDD" id="cd00688">
    <property type="entry name" value="ISOPREN_C2_like"/>
    <property type="match status" value="1"/>
</dbReference>
<dbReference type="Pfam" id="PF00432">
    <property type="entry name" value="Prenyltrans"/>
    <property type="match status" value="1"/>
</dbReference>
<dbReference type="UniPathway" id="UPA00337"/>
<dbReference type="Proteomes" id="UP000238348">
    <property type="component" value="Chromosome"/>
</dbReference>
<comment type="similarity">
    <text evidence="2">Belongs to the terpene cyclase/mutase family.</text>
</comment>
<comment type="pathway">
    <text evidence="1">Secondary metabolite biosynthesis; hopanoid biosynthesis.</text>
</comment>
<evidence type="ECO:0000313" key="6">
    <source>
        <dbReference type="Proteomes" id="UP000238348"/>
    </source>
</evidence>
<dbReference type="PANTHER" id="PTHR11764">
    <property type="entry name" value="TERPENE CYCLASE/MUTASE FAMILY MEMBER"/>
    <property type="match status" value="1"/>
</dbReference>
<dbReference type="InterPro" id="IPR001330">
    <property type="entry name" value="Prenyltrans"/>
</dbReference>
<accession>A0A2L0EKZ2</accession>
<dbReference type="GO" id="GO:0016866">
    <property type="term" value="F:intramolecular transferase activity"/>
    <property type="evidence" value="ECO:0007669"/>
    <property type="project" value="InterPro"/>
</dbReference>
<organism evidence="5 6">
    <name type="scientific">Sorangium cellulosum</name>
    <name type="common">Polyangium cellulosum</name>
    <dbReference type="NCBI Taxonomy" id="56"/>
    <lineage>
        <taxon>Bacteria</taxon>
        <taxon>Pseudomonadati</taxon>
        <taxon>Myxococcota</taxon>
        <taxon>Polyangia</taxon>
        <taxon>Polyangiales</taxon>
        <taxon>Polyangiaceae</taxon>
        <taxon>Sorangium</taxon>
    </lineage>
</organism>
<reference evidence="5 6" key="1">
    <citation type="submission" date="2015-09" db="EMBL/GenBank/DDBJ databases">
        <title>Sorangium comparison.</title>
        <authorList>
            <person name="Zaburannyi N."/>
            <person name="Bunk B."/>
            <person name="Overmann J."/>
            <person name="Mueller R."/>
        </authorList>
    </citation>
    <scope>NUCLEOTIDE SEQUENCE [LARGE SCALE GENOMIC DNA]</scope>
    <source>
        <strain evidence="5 6">So ce26</strain>
    </source>
</reference>
<dbReference type="AlphaFoldDB" id="A0A2L0EKZ2"/>
<evidence type="ECO:0000256" key="2">
    <source>
        <dbReference type="ARBA" id="ARBA00009755"/>
    </source>
</evidence>
<dbReference type="GO" id="GO:0005811">
    <property type="term" value="C:lipid droplet"/>
    <property type="evidence" value="ECO:0007669"/>
    <property type="project" value="InterPro"/>
</dbReference>
<dbReference type="EMBL" id="CP012673">
    <property type="protein sequence ID" value="AUX39960.1"/>
    <property type="molecule type" value="Genomic_DNA"/>
</dbReference>
<dbReference type="SUPFAM" id="SSF48239">
    <property type="entry name" value="Terpenoid cyclases/Protein prenyltransferases"/>
    <property type="match status" value="2"/>
</dbReference>
<gene>
    <name evidence="5" type="ORF">SOCE26_013550</name>
</gene>
<feature type="domain" description="Prenyltransferase alpha-alpha toroid" evidence="4">
    <location>
        <begin position="304"/>
        <end position="488"/>
    </location>
</feature>
<evidence type="ECO:0000256" key="3">
    <source>
        <dbReference type="ARBA" id="ARBA00022737"/>
    </source>
</evidence>
<dbReference type="OrthoDB" id="9758578at2"/>
<keyword evidence="3" id="KW-0677">Repeat</keyword>
<dbReference type="InterPro" id="IPR018333">
    <property type="entry name" value="Squalene_cyclase"/>
</dbReference>
<sequence length="527" mass="57761">MHFLSSDGFSSPRGDLDLGRRVAAARAALERRLSARVNPDGAVRDAPQSRVFESALMLRLLRLEEVYPEAQARIVRYLETERRAKQLGLFDAALVRAVLAAPADPPELKELDSCFSGSGHFATRRKRMMFRAVVALMSGARFDGEFREADFIPRDEYQLWVRLEVIALKILYATHLDRREWIKKEDVAVLTEALRKGTSRKQTVLRQLLILFALRSIPEQERAVRLGVERLVALQGRDGGFPFILGMEIFCTATAGLALASAGRDRNRSTLASIADYLAGQQQPDGGWAYAEGVDQTDVDDTSYCLELLSSMGAQRYAEPSARAAAYLLAIQRQDGGFPSFARGADSEIAMTAGAMMALASAALAPAEILHRGADYILERQKSDGTFERSWSLSETSEIYRAMVAMRRLQVEPASALSARIDGAVNRSRRYLERAQNEDGGWGHVPGTASDVISTSYALIALSHIGGRVALERGLLHLVSHQQAHGGFVSVPDQVGPRPIPYDVPVLADIFALLALNHGLAALARSS</sequence>
<evidence type="ECO:0000259" key="4">
    <source>
        <dbReference type="Pfam" id="PF00432"/>
    </source>
</evidence>
<evidence type="ECO:0000313" key="5">
    <source>
        <dbReference type="EMBL" id="AUX39960.1"/>
    </source>
</evidence>
<evidence type="ECO:0000256" key="1">
    <source>
        <dbReference type="ARBA" id="ARBA00004999"/>
    </source>
</evidence>
<dbReference type="PANTHER" id="PTHR11764:SF20">
    <property type="entry name" value="LANOSTEROL SYNTHASE"/>
    <property type="match status" value="1"/>
</dbReference>
<proteinExistence type="inferred from homology"/>